<proteinExistence type="predicted"/>
<dbReference type="Proteomes" id="UP001500994">
    <property type="component" value="Unassembled WGS sequence"/>
</dbReference>
<dbReference type="PANTHER" id="PTHR36923:SF3">
    <property type="entry name" value="FERREDOXIN"/>
    <property type="match status" value="1"/>
</dbReference>
<keyword evidence="4 8" id="KW-0249">Electron transport</keyword>
<comment type="cofactor">
    <cofactor evidence="1">
        <name>[3Fe-4S] cluster</name>
        <dbReference type="ChEBI" id="CHEBI:21137"/>
    </cofactor>
</comment>
<dbReference type="InterPro" id="IPR051269">
    <property type="entry name" value="Fe-S_cluster_ET"/>
</dbReference>
<keyword evidence="7" id="KW-0003">3Fe-4S</keyword>
<accession>A0ABN3RIH6</accession>
<keyword evidence="3 8" id="KW-0479">Metal-binding</keyword>
<evidence type="ECO:0000313" key="10">
    <source>
        <dbReference type="Proteomes" id="UP001500994"/>
    </source>
</evidence>
<evidence type="ECO:0000256" key="4">
    <source>
        <dbReference type="ARBA" id="ARBA00022982"/>
    </source>
</evidence>
<dbReference type="PANTHER" id="PTHR36923">
    <property type="entry name" value="FERREDOXIN"/>
    <property type="match status" value="1"/>
</dbReference>
<dbReference type="EMBL" id="BAAARK010000004">
    <property type="protein sequence ID" value="GAA2653325.1"/>
    <property type="molecule type" value="Genomic_DNA"/>
</dbReference>
<keyword evidence="2 8" id="KW-0813">Transport</keyword>
<keyword evidence="6 8" id="KW-0411">Iron-sulfur</keyword>
<organism evidence="9 10">
    <name type="scientific">Streptomyces lunalinharesii</name>
    <dbReference type="NCBI Taxonomy" id="333384"/>
    <lineage>
        <taxon>Bacteria</taxon>
        <taxon>Bacillati</taxon>
        <taxon>Actinomycetota</taxon>
        <taxon>Actinomycetes</taxon>
        <taxon>Kitasatosporales</taxon>
        <taxon>Streptomycetaceae</taxon>
        <taxon>Streptomyces</taxon>
    </lineage>
</organism>
<name>A0ABN3RIH6_9ACTN</name>
<evidence type="ECO:0000256" key="7">
    <source>
        <dbReference type="ARBA" id="ARBA00023291"/>
    </source>
</evidence>
<evidence type="ECO:0000256" key="1">
    <source>
        <dbReference type="ARBA" id="ARBA00001927"/>
    </source>
</evidence>
<reference evidence="9 10" key="1">
    <citation type="journal article" date="2019" name="Int. J. Syst. Evol. Microbiol.">
        <title>The Global Catalogue of Microorganisms (GCM) 10K type strain sequencing project: providing services to taxonomists for standard genome sequencing and annotation.</title>
        <authorList>
            <consortium name="The Broad Institute Genomics Platform"/>
            <consortium name="The Broad Institute Genome Sequencing Center for Infectious Disease"/>
            <person name="Wu L."/>
            <person name="Ma J."/>
        </authorList>
    </citation>
    <scope>NUCLEOTIDE SEQUENCE [LARGE SCALE GENOMIC DNA]</scope>
    <source>
        <strain evidence="9 10">JCM 16374</strain>
    </source>
</reference>
<dbReference type="PRINTS" id="PR00352">
    <property type="entry name" value="3FE4SFRDOXIN"/>
</dbReference>
<evidence type="ECO:0000256" key="6">
    <source>
        <dbReference type="ARBA" id="ARBA00023014"/>
    </source>
</evidence>
<evidence type="ECO:0000256" key="8">
    <source>
        <dbReference type="RuleBase" id="RU368020"/>
    </source>
</evidence>
<keyword evidence="5 8" id="KW-0408">Iron</keyword>
<evidence type="ECO:0000256" key="5">
    <source>
        <dbReference type="ARBA" id="ARBA00023004"/>
    </source>
</evidence>
<evidence type="ECO:0000313" key="9">
    <source>
        <dbReference type="EMBL" id="GAA2653325.1"/>
    </source>
</evidence>
<dbReference type="InterPro" id="IPR001080">
    <property type="entry name" value="3Fe4S_ferredoxin"/>
</dbReference>
<evidence type="ECO:0000256" key="3">
    <source>
        <dbReference type="ARBA" id="ARBA00022723"/>
    </source>
</evidence>
<comment type="caution">
    <text evidence="9">The sequence shown here is derived from an EMBL/GenBank/DDBJ whole genome shotgun (WGS) entry which is preliminary data.</text>
</comment>
<dbReference type="Gene3D" id="3.30.70.20">
    <property type="match status" value="1"/>
</dbReference>
<comment type="function">
    <text evidence="8">Ferredoxins are iron-sulfur proteins that transfer electrons in a wide variety of metabolic reactions.</text>
</comment>
<dbReference type="Pfam" id="PF13370">
    <property type="entry name" value="Fer4_13"/>
    <property type="match status" value="1"/>
</dbReference>
<protein>
    <recommendedName>
        <fullName evidence="8">Ferredoxin</fullName>
    </recommendedName>
</protein>
<evidence type="ECO:0000256" key="2">
    <source>
        <dbReference type="ARBA" id="ARBA00022448"/>
    </source>
</evidence>
<sequence length="76" mass="7899">MVSTVGWKVEVDPGLCIASGSCPAIAPDLFILDGPHARAVKEEVAEDERALDAAEVCPAMAITVRDASGRVIGPRP</sequence>
<keyword evidence="10" id="KW-1185">Reference proteome</keyword>
<dbReference type="SUPFAM" id="SSF54862">
    <property type="entry name" value="4Fe-4S ferredoxins"/>
    <property type="match status" value="1"/>
</dbReference>
<gene>
    <name evidence="9" type="ORF">GCM10009864_17630</name>
</gene>